<keyword evidence="2" id="KW-1185">Reference proteome</keyword>
<dbReference type="OrthoDB" id="383731at2157"/>
<proteinExistence type="predicted"/>
<dbReference type="KEGG" id="halg:HUG10_06085"/>
<sequence>MSLHTPAEDGHPDARTDFVISFDLPVEETTVEQVKAAVVAGAFTLCGMYLGHAAMQAYF</sequence>
<protein>
    <submittedName>
        <fullName evidence="1">Uncharacterized protein</fullName>
    </submittedName>
</protein>
<name>A0A7D5K6X7_9EURY</name>
<gene>
    <name evidence="1" type="ORF">HUG10_06085</name>
</gene>
<reference evidence="1 2" key="1">
    <citation type="submission" date="2020-07" db="EMBL/GenBank/DDBJ databases">
        <title>Gai3-2, isolated from salt lake.</title>
        <authorList>
            <person name="Cui H."/>
            <person name="Shi X."/>
        </authorList>
    </citation>
    <scope>NUCLEOTIDE SEQUENCE [LARGE SCALE GENOMIC DNA]</scope>
    <source>
        <strain evidence="1 2">Gai3-2</strain>
    </source>
</reference>
<dbReference type="EMBL" id="CP058529">
    <property type="protein sequence ID" value="QLG27139.1"/>
    <property type="molecule type" value="Genomic_DNA"/>
</dbReference>
<dbReference type="GeneID" id="56028384"/>
<accession>A0A7D5K6X7</accession>
<evidence type="ECO:0000313" key="1">
    <source>
        <dbReference type="EMBL" id="QLG27139.1"/>
    </source>
</evidence>
<evidence type="ECO:0000313" key="2">
    <source>
        <dbReference type="Proteomes" id="UP000509750"/>
    </source>
</evidence>
<dbReference type="Proteomes" id="UP000509750">
    <property type="component" value="Chromosome"/>
</dbReference>
<dbReference type="AlphaFoldDB" id="A0A7D5K6X7"/>
<dbReference type="RefSeq" id="WP_179168714.1">
    <property type="nucleotide sequence ID" value="NZ_CP058529.1"/>
</dbReference>
<organism evidence="1 2">
    <name type="scientific">Halorarum halophilum</name>
    <dbReference type="NCBI Taxonomy" id="2743090"/>
    <lineage>
        <taxon>Archaea</taxon>
        <taxon>Methanobacteriati</taxon>
        <taxon>Methanobacteriota</taxon>
        <taxon>Stenosarchaea group</taxon>
        <taxon>Halobacteria</taxon>
        <taxon>Halobacteriales</taxon>
        <taxon>Haloferacaceae</taxon>
        <taxon>Halorarum</taxon>
    </lineage>
</organism>